<feature type="signal peptide" evidence="1">
    <location>
        <begin position="1"/>
        <end position="19"/>
    </location>
</feature>
<keyword evidence="1" id="KW-0732">Signal</keyword>
<dbReference type="GO" id="GO:0042834">
    <property type="term" value="F:peptidoglycan binding"/>
    <property type="evidence" value="ECO:0007669"/>
    <property type="project" value="InterPro"/>
</dbReference>
<feature type="chain" id="PRO_5024377331" evidence="1">
    <location>
        <begin position="20"/>
        <end position="120"/>
    </location>
</feature>
<feature type="domain" description="SPOR" evidence="2">
    <location>
        <begin position="42"/>
        <end position="120"/>
    </location>
</feature>
<dbReference type="Gene3D" id="3.30.70.1070">
    <property type="entry name" value="Sporulation related repeat"/>
    <property type="match status" value="1"/>
</dbReference>
<comment type="caution">
    <text evidence="3">The sequence shown here is derived from an EMBL/GenBank/DDBJ whole genome shotgun (WGS) entry which is preliminary data.</text>
</comment>
<keyword evidence="4" id="KW-1185">Reference proteome</keyword>
<organism evidence="3 4">
    <name type="scientific">Maribacter algarum</name>
    <name type="common">ex Zhang et al. 2020</name>
    <dbReference type="NCBI Taxonomy" id="2578118"/>
    <lineage>
        <taxon>Bacteria</taxon>
        <taxon>Pseudomonadati</taxon>
        <taxon>Bacteroidota</taxon>
        <taxon>Flavobacteriia</taxon>
        <taxon>Flavobacteriales</taxon>
        <taxon>Flavobacteriaceae</taxon>
        <taxon>Maribacter</taxon>
    </lineage>
</organism>
<dbReference type="Pfam" id="PF05036">
    <property type="entry name" value="SPOR"/>
    <property type="match status" value="1"/>
</dbReference>
<reference evidence="3 4" key="1">
    <citation type="submission" date="2019-05" db="EMBL/GenBank/DDBJ databases">
        <authorList>
            <person name="Zhang J.-Y."/>
            <person name="Feg X."/>
            <person name="Du Z.-J."/>
        </authorList>
    </citation>
    <scope>NUCLEOTIDE SEQUENCE [LARGE SCALE GENOMIC DNA]</scope>
    <source>
        <strain evidence="3 4">RZ26</strain>
    </source>
</reference>
<dbReference type="RefSeq" id="WP_138656220.1">
    <property type="nucleotide sequence ID" value="NZ_VATY01000001.1"/>
</dbReference>
<dbReference type="OrthoDB" id="2473397at2"/>
<evidence type="ECO:0000313" key="3">
    <source>
        <dbReference type="EMBL" id="TMM58287.1"/>
    </source>
</evidence>
<dbReference type="PROSITE" id="PS51724">
    <property type="entry name" value="SPOR"/>
    <property type="match status" value="1"/>
</dbReference>
<gene>
    <name evidence="3" type="ORF">FEE95_02335</name>
</gene>
<name>A0A5S3PYB1_9FLAO</name>
<evidence type="ECO:0000259" key="2">
    <source>
        <dbReference type="PROSITE" id="PS51724"/>
    </source>
</evidence>
<evidence type="ECO:0000313" key="4">
    <source>
        <dbReference type="Proteomes" id="UP000310314"/>
    </source>
</evidence>
<dbReference type="EMBL" id="VATY01000001">
    <property type="protein sequence ID" value="TMM58287.1"/>
    <property type="molecule type" value="Genomic_DNA"/>
</dbReference>
<evidence type="ECO:0000256" key="1">
    <source>
        <dbReference type="SAM" id="SignalP"/>
    </source>
</evidence>
<accession>A0A5S3PYB1</accession>
<dbReference type="InterPro" id="IPR036680">
    <property type="entry name" value="SPOR-like_sf"/>
</dbReference>
<dbReference type="InterPro" id="IPR007730">
    <property type="entry name" value="SPOR-like_dom"/>
</dbReference>
<dbReference type="AlphaFoldDB" id="A0A5S3PYB1"/>
<dbReference type="SUPFAM" id="SSF110997">
    <property type="entry name" value="Sporulation related repeat"/>
    <property type="match status" value="1"/>
</dbReference>
<protein>
    <submittedName>
        <fullName evidence="3">SPOR domain-containing protein</fullName>
    </submittedName>
</protein>
<sequence>MKTLTYILLFTFSSTFVLAQTGEITIDQDEKIEALLEIYKSAGSSGYYTIQVGFVSSNQKANDLRSLVNIDFPNLSSRVDFDSPTYRVKVGRFKTKLEGERKLQEVRRKYPAAMLLKPKK</sequence>
<proteinExistence type="predicted"/>
<dbReference type="Proteomes" id="UP000310314">
    <property type="component" value="Unassembled WGS sequence"/>
</dbReference>